<proteinExistence type="predicted"/>
<evidence type="ECO:0000313" key="2">
    <source>
        <dbReference type="Proteomes" id="UP000093943"/>
    </source>
</evidence>
<dbReference type="Gene3D" id="3.10.450.50">
    <property type="match status" value="1"/>
</dbReference>
<gene>
    <name evidence="1" type="ORF">A5710_19010</name>
</gene>
<reference evidence="2" key="1">
    <citation type="submission" date="2016-06" db="EMBL/GenBank/DDBJ databases">
        <authorList>
            <person name="Sutton G."/>
            <person name="Brinkac L."/>
            <person name="Sanka R."/>
            <person name="Adams M."/>
            <person name="Lau E."/>
            <person name="Sam S."/>
            <person name="Sreng N."/>
            <person name="Him V."/>
            <person name="Kerleguer A."/>
            <person name="Cheng S."/>
        </authorList>
    </citation>
    <scope>NUCLEOTIDE SEQUENCE [LARGE SCALE GENOMIC DNA]</scope>
    <source>
        <strain evidence="2">E1876</strain>
    </source>
</reference>
<organism evidence="1 2">
    <name type="scientific">Mycolicibacter sinensis (strain JDM601)</name>
    <name type="common">Mycobacterium sinense</name>
    <dbReference type="NCBI Taxonomy" id="875328"/>
    <lineage>
        <taxon>Bacteria</taxon>
        <taxon>Bacillati</taxon>
        <taxon>Actinomycetota</taxon>
        <taxon>Actinomycetes</taxon>
        <taxon>Mycobacteriales</taxon>
        <taxon>Mycobacteriaceae</taxon>
        <taxon>Mycolicibacter</taxon>
    </lineage>
</organism>
<evidence type="ECO:0008006" key="3">
    <source>
        <dbReference type="Google" id="ProtNLM"/>
    </source>
</evidence>
<name>A0A1A2XZJ4_MYCSD</name>
<dbReference type="AlphaFoldDB" id="A0A1A2XZJ4"/>
<evidence type="ECO:0000313" key="1">
    <source>
        <dbReference type="EMBL" id="OBI31185.1"/>
    </source>
</evidence>
<dbReference type="Proteomes" id="UP000093943">
    <property type="component" value="Unassembled WGS sequence"/>
</dbReference>
<comment type="caution">
    <text evidence="1">The sequence shown here is derived from an EMBL/GenBank/DDBJ whole genome shotgun (WGS) entry which is preliminary data.</text>
</comment>
<sequence length="165" mass="18542">MERPVTGVIGRRPADAAAFVEFVQDTTNAYLPDVIFQIYAPDARLVMIADGAREESVGVQAIHTAWARSCAVFEARRFRLSKRLVAATDDTIVNEWWGGPHGRHDGCGIEVWRFDPQSKVRDVHVYSFLKVRSTRHPLQVLQLSVSSPGTVVAFGRAALRRRTRR</sequence>
<dbReference type="InterPro" id="IPR032710">
    <property type="entry name" value="NTF2-like_dom_sf"/>
</dbReference>
<protein>
    <recommendedName>
        <fullName evidence="3">SnoaL-like domain-containing protein</fullName>
    </recommendedName>
</protein>
<dbReference type="EMBL" id="LZKG01000062">
    <property type="protein sequence ID" value="OBI31185.1"/>
    <property type="molecule type" value="Genomic_DNA"/>
</dbReference>
<accession>A0A1A2XZJ4</accession>
<dbReference type="SUPFAM" id="SSF54427">
    <property type="entry name" value="NTF2-like"/>
    <property type="match status" value="1"/>
</dbReference>